<dbReference type="Proteomes" id="UP000268162">
    <property type="component" value="Unassembled WGS sequence"/>
</dbReference>
<dbReference type="AlphaFoldDB" id="A0A4P9ZMG0"/>
<gene>
    <name evidence="1" type="ORF">BJ085DRAFT_39769</name>
</gene>
<name>A0A4P9ZMG0_9FUNG</name>
<sequence>MTLAAPSEKLKVIRRDARRLLQQSTVPIRHMASFVGRAMALNPTILPARLHTHSLTTAINGALRHSSCMSHLN</sequence>
<protein>
    <submittedName>
        <fullName evidence="1">Uncharacterized protein</fullName>
    </submittedName>
</protein>
<organism evidence="1 2">
    <name type="scientific">Dimargaris cristalligena</name>
    <dbReference type="NCBI Taxonomy" id="215637"/>
    <lineage>
        <taxon>Eukaryota</taxon>
        <taxon>Fungi</taxon>
        <taxon>Fungi incertae sedis</taxon>
        <taxon>Zoopagomycota</taxon>
        <taxon>Kickxellomycotina</taxon>
        <taxon>Dimargaritomycetes</taxon>
        <taxon>Dimargaritales</taxon>
        <taxon>Dimargaritaceae</taxon>
        <taxon>Dimargaris</taxon>
    </lineage>
</organism>
<accession>A0A4P9ZMG0</accession>
<reference evidence="2" key="1">
    <citation type="journal article" date="2018" name="Nat. Microbiol.">
        <title>Leveraging single-cell genomics to expand the fungal tree of life.</title>
        <authorList>
            <person name="Ahrendt S.R."/>
            <person name="Quandt C.A."/>
            <person name="Ciobanu D."/>
            <person name="Clum A."/>
            <person name="Salamov A."/>
            <person name="Andreopoulos B."/>
            <person name="Cheng J.F."/>
            <person name="Woyke T."/>
            <person name="Pelin A."/>
            <person name="Henrissat B."/>
            <person name="Reynolds N.K."/>
            <person name="Benny G.L."/>
            <person name="Smith M.E."/>
            <person name="James T.Y."/>
            <person name="Grigoriev I.V."/>
        </authorList>
    </citation>
    <scope>NUCLEOTIDE SEQUENCE [LARGE SCALE GENOMIC DNA]</scope>
    <source>
        <strain evidence="2">RSA 468</strain>
    </source>
</reference>
<keyword evidence="2" id="KW-1185">Reference proteome</keyword>
<dbReference type="EMBL" id="ML003259">
    <property type="protein sequence ID" value="RKP34305.1"/>
    <property type="molecule type" value="Genomic_DNA"/>
</dbReference>
<evidence type="ECO:0000313" key="2">
    <source>
        <dbReference type="Proteomes" id="UP000268162"/>
    </source>
</evidence>
<proteinExistence type="predicted"/>
<evidence type="ECO:0000313" key="1">
    <source>
        <dbReference type="EMBL" id="RKP34305.1"/>
    </source>
</evidence>